<dbReference type="Pfam" id="PF12671">
    <property type="entry name" value="Amidase_6"/>
    <property type="match status" value="1"/>
</dbReference>
<dbReference type="EMBL" id="CP101751">
    <property type="protein sequence ID" value="UUC43928.1"/>
    <property type="molecule type" value="Genomic_DNA"/>
</dbReference>
<proteinExistence type="predicted"/>
<sequence>MALINFFANPDSYTPGYYTTILDAATAIATPFLVQQKNQTIPGVNVSGKQVAYNGNLFTVSTDYINPGKNYYIPTPDAFSVVWPTQNQFPNAAYDPATSSFNANIDCVGFASRVLIAVGNNELAQNAFCLFKSQVDTDQAHFAALGWVPSAFEFAVAVPVLLSGRWSYVSGNVYVPGIKKQKNDGNYNGAPKSGFSTAQAGDIVCMAYQNGESNGHFMVLTEAPEPVSLSLFENLSGSVSNAYRISVYDSTASGSSLHFNDSRSGDNDTDSGVGYGQLYMFTDNTDVPVGFIFGPWKGGMEEPHYLYDPYASQTSNLEVVAISIGRFR</sequence>
<dbReference type="Proteomes" id="UP001059844">
    <property type="component" value="Chromosome"/>
</dbReference>
<evidence type="ECO:0000313" key="2">
    <source>
        <dbReference type="EMBL" id="UUC43928.1"/>
    </source>
</evidence>
<dbReference type="RefSeq" id="WP_256549597.1">
    <property type="nucleotide sequence ID" value="NZ_CP101751.1"/>
</dbReference>
<gene>
    <name evidence="2" type="ORF">NOX80_09805</name>
</gene>
<evidence type="ECO:0000313" key="3">
    <source>
        <dbReference type="Proteomes" id="UP001059844"/>
    </source>
</evidence>
<protein>
    <submittedName>
        <fullName evidence="2">Amidase domain-containing protein</fullName>
    </submittedName>
</protein>
<evidence type="ECO:0000259" key="1">
    <source>
        <dbReference type="Pfam" id="PF12671"/>
    </source>
</evidence>
<feature type="domain" description="Putative amidase" evidence="1">
    <location>
        <begin position="95"/>
        <end position="223"/>
    </location>
</feature>
<name>A0ABY5IM57_9FLAO</name>
<organism evidence="2 3">
    <name type="scientific">Flavobacterium cerinum</name>
    <dbReference type="NCBI Taxonomy" id="2502784"/>
    <lineage>
        <taxon>Bacteria</taxon>
        <taxon>Pseudomonadati</taxon>
        <taxon>Bacteroidota</taxon>
        <taxon>Flavobacteriia</taxon>
        <taxon>Flavobacteriales</taxon>
        <taxon>Flavobacteriaceae</taxon>
        <taxon>Flavobacterium</taxon>
    </lineage>
</organism>
<accession>A0ABY5IM57</accession>
<reference evidence="2" key="1">
    <citation type="submission" date="2022-07" db="EMBL/GenBank/DDBJ databases">
        <title>Isolation, identification, and degradation of a PFOSA degrading strain from sewage treatment plant.</title>
        <authorList>
            <person name="Zhang L."/>
            <person name="Huo Y."/>
        </authorList>
    </citation>
    <scope>NUCLEOTIDE SEQUENCE</scope>
    <source>
        <strain evidence="2">C1</strain>
    </source>
</reference>
<dbReference type="InterPro" id="IPR024301">
    <property type="entry name" value="Amidase_6"/>
</dbReference>
<keyword evidence="3" id="KW-1185">Reference proteome</keyword>